<organism evidence="3 4">
    <name type="scientific">Amycolatopsis acidiphila</name>
    <dbReference type="NCBI Taxonomy" id="715473"/>
    <lineage>
        <taxon>Bacteria</taxon>
        <taxon>Bacillati</taxon>
        <taxon>Actinomycetota</taxon>
        <taxon>Actinomycetes</taxon>
        <taxon>Pseudonocardiales</taxon>
        <taxon>Pseudonocardiaceae</taxon>
        <taxon>Amycolatopsis</taxon>
    </lineage>
</organism>
<evidence type="ECO:0000256" key="1">
    <source>
        <dbReference type="SAM" id="Phobius"/>
    </source>
</evidence>
<keyword evidence="1" id="KW-1133">Transmembrane helix</keyword>
<dbReference type="RefSeq" id="WP_144645976.1">
    <property type="nucleotide sequence ID" value="NZ_BNAX01000017.1"/>
</dbReference>
<keyword evidence="3" id="KW-0012">Acyltransferase</keyword>
<gene>
    <name evidence="3" type="ORF">FNH06_38405</name>
</gene>
<dbReference type="GO" id="GO:0016747">
    <property type="term" value="F:acyltransferase activity, transferring groups other than amino-acyl groups"/>
    <property type="evidence" value="ECO:0007669"/>
    <property type="project" value="InterPro"/>
</dbReference>
<sequence length="421" mass="44528">MQRSQRDTFLDVIRAGAILAVISQHWLMPVLSYTDGRLATGNALATPGWAAITWLSQVMPLVFFAGGAANFISLQRAASARVWLSSRIGRLLLPVLPLAAVWLAAPVLLRDFGAPEQPVEVAGAIAGQLLWFLAVYLLTVLVTPLMAAAHRRWGPAVPAALGVLAVLVDIVRFEGFGLFGYVNAVFVWLAVHQLGFHYVEGRLGSLTRKSALALSAAGFGGTALMVAFGPYPMSMIGMPGAPVSNMNPPTAVLVALAVGQIGLVLAIRPQLRTLAARPGAGGALRWIGARFMSVYLWHMPALVIVTGVSVLGFRYATPEPGSLRWLAAAPLWFAAAAVVLIGLLRVFGRFETRSTPMHAPAPTPMLVTAAMLGSIGLLGLAARGFTTPLDGDVLDGPVPWVTLVFGSALLATRRTRTPVRG</sequence>
<proteinExistence type="predicted"/>
<feature type="transmembrane region" description="Helical" evidence="1">
    <location>
        <begin position="251"/>
        <end position="267"/>
    </location>
</feature>
<feature type="transmembrane region" description="Helical" evidence="1">
    <location>
        <begin position="91"/>
        <end position="109"/>
    </location>
</feature>
<keyword evidence="4" id="KW-1185">Reference proteome</keyword>
<dbReference type="OrthoDB" id="8206682at2"/>
<feature type="transmembrane region" description="Helical" evidence="1">
    <location>
        <begin position="51"/>
        <end position="71"/>
    </location>
</feature>
<feature type="domain" description="Acyltransferase 3" evidence="2">
    <location>
        <begin position="8"/>
        <end position="339"/>
    </location>
</feature>
<feature type="transmembrane region" description="Helical" evidence="1">
    <location>
        <begin position="179"/>
        <end position="199"/>
    </location>
</feature>
<dbReference type="InterPro" id="IPR002656">
    <property type="entry name" value="Acyl_transf_3_dom"/>
</dbReference>
<evidence type="ECO:0000259" key="2">
    <source>
        <dbReference type="Pfam" id="PF01757"/>
    </source>
</evidence>
<feature type="transmembrane region" description="Helical" evidence="1">
    <location>
        <begin position="325"/>
        <end position="344"/>
    </location>
</feature>
<evidence type="ECO:0000313" key="4">
    <source>
        <dbReference type="Proteomes" id="UP000318578"/>
    </source>
</evidence>
<feature type="transmembrane region" description="Helical" evidence="1">
    <location>
        <begin position="12"/>
        <end position="31"/>
    </location>
</feature>
<keyword evidence="3" id="KW-0808">Transferase</keyword>
<feature type="transmembrane region" description="Helical" evidence="1">
    <location>
        <begin position="211"/>
        <end position="231"/>
    </location>
</feature>
<dbReference type="Proteomes" id="UP000318578">
    <property type="component" value="Unassembled WGS sequence"/>
</dbReference>
<protein>
    <submittedName>
        <fullName evidence="3">Acyltransferase</fullName>
    </submittedName>
</protein>
<feature type="transmembrane region" description="Helical" evidence="1">
    <location>
        <begin position="156"/>
        <end position="173"/>
    </location>
</feature>
<accession>A0A557ZPI9</accession>
<evidence type="ECO:0000313" key="3">
    <source>
        <dbReference type="EMBL" id="TVT13947.1"/>
    </source>
</evidence>
<dbReference type="AlphaFoldDB" id="A0A557ZPI9"/>
<keyword evidence="1" id="KW-0472">Membrane</keyword>
<reference evidence="3 4" key="1">
    <citation type="submission" date="2019-07" db="EMBL/GenBank/DDBJ databases">
        <title>New species of Amycolatopsis and Streptomyces.</title>
        <authorList>
            <person name="Duangmal K."/>
            <person name="Teo W.F.A."/>
            <person name="Lipun K."/>
        </authorList>
    </citation>
    <scope>NUCLEOTIDE SEQUENCE [LARGE SCALE GENOMIC DNA]</scope>
    <source>
        <strain evidence="3 4">JCM 30562</strain>
    </source>
</reference>
<feature type="transmembrane region" description="Helical" evidence="1">
    <location>
        <begin position="129"/>
        <end position="149"/>
    </location>
</feature>
<comment type="caution">
    <text evidence="3">The sequence shown here is derived from an EMBL/GenBank/DDBJ whole genome shotgun (WGS) entry which is preliminary data.</text>
</comment>
<dbReference type="EMBL" id="VJZA01000148">
    <property type="protein sequence ID" value="TVT13947.1"/>
    <property type="molecule type" value="Genomic_DNA"/>
</dbReference>
<feature type="transmembrane region" description="Helical" evidence="1">
    <location>
        <begin position="397"/>
        <end position="412"/>
    </location>
</feature>
<name>A0A557ZPI9_9PSEU</name>
<feature type="transmembrane region" description="Helical" evidence="1">
    <location>
        <begin position="294"/>
        <end position="313"/>
    </location>
</feature>
<keyword evidence="1" id="KW-0812">Transmembrane</keyword>
<feature type="transmembrane region" description="Helical" evidence="1">
    <location>
        <begin position="365"/>
        <end position="385"/>
    </location>
</feature>
<dbReference type="Pfam" id="PF01757">
    <property type="entry name" value="Acyl_transf_3"/>
    <property type="match status" value="1"/>
</dbReference>